<reference evidence="1" key="1">
    <citation type="submission" date="2020-10" db="EMBL/GenBank/DDBJ databases">
        <authorList>
            <person name="Gilroy R."/>
        </authorList>
    </citation>
    <scope>NUCLEOTIDE SEQUENCE</scope>
    <source>
        <strain evidence="1">CHK186-9395</strain>
    </source>
</reference>
<accession>A0A9D1NEV0</accession>
<organism evidence="1 2">
    <name type="scientific">Candidatus Caccopulliclostridium gallistercoris</name>
    <dbReference type="NCBI Taxonomy" id="2840719"/>
    <lineage>
        <taxon>Bacteria</taxon>
        <taxon>Bacillati</taxon>
        <taxon>Bacillota</taxon>
        <taxon>Clostridia</taxon>
        <taxon>Candidatus Caccopulliclostridium</taxon>
    </lineage>
</organism>
<evidence type="ECO:0000313" key="2">
    <source>
        <dbReference type="Proteomes" id="UP000886861"/>
    </source>
</evidence>
<comment type="caution">
    <text evidence="1">The sequence shown here is derived from an EMBL/GenBank/DDBJ whole genome shotgun (WGS) entry which is preliminary data.</text>
</comment>
<reference evidence="1" key="2">
    <citation type="journal article" date="2021" name="PeerJ">
        <title>Extensive microbial diversity within the chicken gut microbiome revealed by metagenomics and culture.</title>
        <authorList>
            <person name="Gilroy R."/>
            <person name="Ravi A."/>
            <person name="Getino M."/>
            <person name="Pursley I."/>
            <person name="Horton D.L."/>
            <person name="Alikhan N.F."/>
            <person name="Baker D."/>
            <person name="Gharbi K."/>
            <person name="Hall N."/>
            <person name="Watson M."/>
            <person name="Adriaenssens E.M."/>
            <person name="Foster-Nyarko E."/>
            <person name="Jarju S."/>
            <person name="Secka A."/>
            <person name="Antonio M."/>
            <person name="Oren A."/>
            <person name="Chaudhuri R.R."/>
            <person name="La Ragione R."/>
            <person name="Hildebrand F."/>
            <person name="Pallen M.J."/>
        </authorList>
    </citation>
    <scope>NUCLEOTIDE SEQUENCE</scope>
    <source>
        <strain evidence="1">CHK186-9395</strain>
    </source>
</reference>
<gene>
    <name evidence="1" type="ORF">IAA62_04760</name>
</gene>
<name>A0A9D1NEV0_9FIRM</name>
<sequence length="208" mass="25507">MWYEKPTELDSIFFNNVERFLELTRPTGDENFDRYVKNFYRKNLAQRRAELVKSIRSCKLKYSLLKDFQFNISDYELKVREVNWGYQTLEERERNLEIYNFLCQNSRPSTRKITMFRLEKEYKAAKGEIEAIDSVAENEEFKKHIQNLRWADKFFETISRQFINYAKAHPNAEIVKKYNLPRDFDKYFFETHLEEIKLLKKPREYDKE</sequence>
<dbReference type="Proteomes" id="UP000886861">
    <property type="component" value="Unassembled WGS sequence"/>
</dbReference>
<dbReference type="EMBL" id="DVOJ01000015">
    <property type="protein sequence ID" value="HIV01843.1"/>
    <property type="molecule type" value="Genomic_DNA"/>
</dbReference>
<evidence type="ECO:0000313" key="1">
    <source>
        <dbReference type="EMBL" id="HIV01843.1"/>
    </source>
</evidence>
<dbReference type="AlphaFoldDB" id="A0A9D1NEV0"/>
<proteinExistence type="predicted"/>
<protein>
    <submittedName>
        <fullName evidence="1">Uncharacterized protein</fullName>
    </submittedName>
</protein>